<evidence type="ECO:0000256" key="2">
    <source>
        <dbReference type="ARBA" id="ARBA00022603"/>
    </source>
</evidence>
<dbReference type="InterPro" id="IPR001678">
    <property type="entry name" value="MeTrfase_RsmB-F_NOP2_dom"/>
</dbReference>
<feature type="binding site" evidence="6">
    <location>
        <begin position="114"/>
        <end position="120"/>
    </location>
    <ligand>
        <name>S-adenosyl-L-methionine</name>
        <dbReference type="ChEBI" id="CHEBI:59789"/>
    </ligand>
</feature>
<dbReference type="InterPro" id="IPR023267">
    <property type="entry name" value="RCMT"/>
</dbReference>
<gene>
    <name evidence="8" type="ORF">ADIS_0355</name>
</gene>
<dbReference type="EMBL" id="AQHR01000015">
    <property type="protein sequence ID" value="EON79126.1"/>
    <property type="molecule type" value="Genomic_DNA"/>
</dbReference>
<dbReference type="InterPro" id="IPR031341">
    <property type="entry name" value="Methyltr_RsmF_N"/>
</dbReference>
<evidence type="ECO:0000256" key="3">
    <source>
        <dbReference type="ARBA" id="ARBA00022679"/>
    </source>
</evidence>
<organism evidence="8 9">
    <name type="scientific">Lunatimonas lonarensis</name>
    <dbReference type="NCBI Taxonomy" id="1232681"/>
    <lineage>
        <taxon>Bacteria</taxon>
        <taxon>Pseudomonadati</taxon>
        <taxon>Bacteroidota</taxon>
        <taxon>Cytophagia</taxon>
        <taxon>Cytophagales</taxon>
        <taxon>Cyclobacteriaceae</taxon>
    </lineage>
</organism>
<evidence type="ECO:0000313" key="8">
    <source>
        <dbReference type="EMBL" id="EON79126.1"/>
    </source>
</evidence>
<feature type="binding site" evidence="6">
    <location>
        <position position="182"/>
    </location>
    <ligand>
        <name>S-adenosyl-L-methionine</name>
        <dbReference type="ChEBI" id="CHEBI:59789"/>
    </ligand>
</feature>
<protein>
    <submittedName>
        <fullName evidence="8">tRNA and rRNA cytosine-C5-methylase</fullName>
    </submittedName>
</protein>
<feature type="binding site" evidence="6">
    <location>
        <position position="138"/>
    </location>
    <ligand>
        <name>S-adenosyl-L-methionine</name>
        <dbReference type="ChEBI" id="CHEBI:59789"/>
    </ligand>
</feature>
<dbReference type="GO" id="GO:0003723">
    <property type="term" value="F:RNA binding"/>
    <property type="evidence" value="ECO:0007669"/>
    <property type="project" value="UniProtKB-UniRule"/>
</dbReference>
<dbReference type="Pfam" id="PF01189">
    <property type="entry name" value="Methyltr_RsmB-F"/>
    <property type="match status" value="1"/>
</dbReference>
<dbReference type="STRING" id="1232681.ADIS_0355"/>
<proteinExistence type="inferred from homology"/>
<evidence type="ECO:0000256" key="6">
    <source>
        <dbReference type="PROSITE-ProRule" id="PRU01023"/>
    </source>
</evidence>
<feature type="binding site" evidence="6">
    <location>
        <position position="165"/>
    </location>
    <ligand>
        <name>S-adenosyl-L-methionine</name>
        <dbReference type="ChEBI" id="CHEBI:59789"/>
    </ligand>
</feature>
<comment type="similarity">
    <text evidence="6">Belongs to the class I-like SAM-binding methyltransferase superfamily. RsmB/NOP family.</text>
</comment>
<dbReference type="Proteomes" id="UP000013909">
    <property type="component" value="Unassembled WGS sequence"/>
</dbReference>
<feature type="active site" description="Nucleophile" evidence="6">
    <location>
        <position position="235"/>
    </location>
</feature>
<dbReference type="PROSITE" id="PS51686">
    <property type="entry name" value="SAM_MT_RSMB_NOP"/>
    <property type="match status" value="1"/>
</dbReference>
<name>R7ZYE7_9BACT</name>
<dbReference type="InterPro" id="IPR029063">
    <property type="entry name" value="SAM-dependent_MTases_sf"/>
</dbReference>
<accession>R7ZYE7</accession>
<dbReference type="PRINTS" id="PR02008">
    <property type="entry name" value="RCMTFAMILY"/>
</dbReference>
<dbReference type="Gene3D" id="3.30.70.1170">
    <property type="entry name" value="Sun protein, domain 3"/>
    <property type="match status" value="1"/>
</dbReference>
<keyword evidence="9" id="KW-1185">Reference proteome</keyword>
<keyword evidence="3 6" id="KW-0808">Transferase</keyword>
<evidence type="ECO:0000256" key="4">
    <source>
        <dbReference type="ARBA" id="ARBA00022691"/>
    </source>
</evidence>
<evidence type="ECO:0000313" key="9">
    <source>
        <dbReference type="Proteomes" id="UP000013909"/>
    </source>
</evidence>
<dbReference type="AlphaFoldDB" id="R7ZYE7"/>
<dbReference type="CDD" id="cd02440">
    <property type="entry name" value="AdoMet_MTases"/>
    <property type="match status" value="1"/>
</dbReference>
<dbReference type="Gene3D" id="3.40.50.150">
    <property type="entry name" value="Vaccinia Virus protein VP39"/>
    <property type="match status" value="1"/>
</dbReference>
<dbReference type="SUPFAM" id="SSF53335">
    <property type="entry name" value="S-adenosyl-L-methionine-dependent methyltransferases"/>
    <property type="match status" value="1"/>
</dbReference>
<evidence type="ECO:0000259" key="7">
    <source>
        <dbReference type="PROSITE" id="PS51686"/>
    </source>
</evidence>
<dbReference type="InterPro" id="IPR027391">
    <property type="entry name" value="Nol1_Nop2_Fmu_2"/>
</dbReference>
<keyword evidence="5 6" id="KW-0694">RNA-binding</keyword>
<keyword evidence="1" id="KW-0963">Cytoplasm</keyword>
<comment type="caution">
    <text evidence="8">The sequence shown here is derived from an EMBL/GenBank/DDBJ whole genome shotgun (WGS) entry which is preliminary data.</text>
</comment>
<dbReference type="GO" id="GO:0008173">
    <property type="term" value="F:RNA methyltransferase activity"/>
    <property type="evidence" value="ECO:0007669"/>
    <property type="project" value="InterPro"/>
</dbReference>
<keyword evidence="4 6" id="KW-0949">S-adenosyl-L-methionine</keyword>
<keyword evidence="2 6" id="KW-0489">Methyltransferase</keyword>
<dbReference type="PANTHER" id="PTHR22807:SF30">
    <property type="entry name" value="28S RRNA (CYTOSINE(4447)-C(5))-METHYLTRANSFERASE-RELATED"/>
    <property type="match status" value="1"/>
</dbReference>
<dbReference type="InterPro" id="IPR049560">
    <property type="entry name" value="MeTrfase_RsmB-F_NOP2_cat"/>
</dbReference>
<reference evidence="8 9" key="1">
    <citation type="submission" date="2013-02" db="EMBL/GenBank/DDBJ databases">
        <title>A novel strain isolated from Lonar lake, Maharashtra, India.</title>
        <authorList>
            <person name="Singh A."/>
        </authorList>
    </citation>
    <scope>NUCLEOTIDE SEQUENCE [LARGE SCALE GENOMIC DNA]</scope>
    <source>
        <strain evidence="8 9">AK24</strain>
    </source>
</reference>
<evidence type="ECO:0000256" key="5">
    <source>
        <dbReference type="ARBA" id="ARBA00022884"/>
    </source>
</evidence>
<dbReference type="GO" id="GO:0001510">
    <property type="term" value="P:RNA methylation"/>
    <property type="evidence" value="ECO:0007669"/>
    <property type="project" value="InterPro"/>
</dbReference>
<dbReference type="PANTHER" id="PTHR22807">
    <property type="entry name" value="NOP2 YEAST -RELATED NOL1/NOP2/FMU SUN DOMAIN-CONTAINING"/>
    <property type="match status" value="1"/>
</dbReference>
<dbReference type="Pfam" id="PF13636">
    <property type="entry name" value="Methyltranf_PUA"/>
    <property type="match status" value="1"/>
</dbReference>
<evidence type="ECO:0000256" key="1">
    <source>
        <dbReference type="ARBA" id="ARBA00022490"/>
    </source>
</evidence>
<dbReference type="Pfam" id="PF17125">
    <property type="entry name" value="Methyltr_RsmF_N"/>
    <property type="match status" value="1"/>
</dbReference>
<sequence length="465" mass="52886">MNSMESSPQLPIPFLQSLERALGNDETAEFMQAYQEEAPTSIRLNPFKKGVHLDESAKIPWCDEGYYLANRPSFTLDPLFHAGTYYVQEASSTFLYHVLSHLAVPKDGVFLDLCAAPGGKSTLLSSYLGNEGLLVANEVISARTQILKENIIKWGLGNTIVTQNDAGQFQELAGFFDLVVIDAPCSGEGMFRKDPKAIKEWSPEHVDLCAGRQQRILDQAGILPKAGGYLMYATCTFNQKENEQNVRFLTEEFSYEPVRIPLGSDWGIVESEIACDSGLFYGYRFFPHRLKGEGLFISILRRPDTSVTTTPKLHKEFRHPHLKRVSVRDIPSELSHQVERVNEESLYALGSAYFLFPKRFQAEFEFLAQHLNLRYMGVFLGEASNGQWIPSHEWAMSILPKDLVVKWEVNLDHALQFLRKEPIPMDGAATGWVLITYQEYPLGWVKNLGNRINNYYPKEWRVRMS</sequence>
<feature type="domain" description="SAM-dependent MTase RsmB/NOP-type" evidence="7">
    <location>
        <begin position="6"/>
        <end position="303"/>
    </location>
</feature>
<dbReference type="Gene3D" id="2.30.130.60">
    <property type="match status" value="1"/>
</dbReference>
<dbReference type="PATRIC" id="fig|1288963.3.peg.356"/>